<feature type="disulfide bond" evidence="17">
    <location>
        <begin position="456"/>
        <end position="460"/>
    </location>
</feature>
<keyword evidence="11 18" id="KW-0130">Cell adhesion</keyword>
<evidence type="ECO:0000256" key="6">
    <source>
        <dbReference type="ARBA" id="ARBA00022723"/>
    </source>
</evidence>
<dbReference type="InterPro" id="IPR015812">
    <property type="entry name" value="Integrin_bsu"/>
</dbReference>
<protein>
    <recommendedName>
        <fullName evidence="18">Integrin beta</fullName>
    </recommendedName>
</protein>
<dbReference type="InterPro" id="IPR002369">
    <property type="entry name" value="Integrin_bsu_VWA"/>
</dbReference>
<evidence type="ECO:0000256" key="7">
    <source>
        <dbReference type="ARBA" id="ARBA00022729"/>
    </source>
</evidence>
<dbReference type="Gene3D" id="3.30.1680.10">
    <property type="entry name" value="ligand-binding face of the semaphorins, domain 2"/>
    <property type="match status" value="1"/>
</dbReference>
<feature type="disulfide bond" evidence="17">
    <location>
        <begin position="31"/>
        <end position="41"/>
    </location>
</feature>
<keyword evidence="14 19" id="KW-0472">Membrane</keyword>
<dbReference type="Proteomes" id="UP001623348">
    <property type="component" value="Unassembled WGS sequence"/>
</dbReference>
<reference evidence="25 26" key="1">
    <citation type="submission" date="2024-06" db="EMBL/GenBank/DDBJ databases">
        <title>The draft genome of Grus japonensis, version 3.</title>
        <authorList>
            <person name="Nabeshima K."/>
            <person name="Suzuki S."/>
            <person name="Onuma M."/>
        </authorList>
    </citation>
    <scope>NUCLEOTIDE SEQUENCE [LARGE SCALE GENOMIC DNA]</scope>
    <source>
        <strain evidence="25 26">451A</strain>
    </source>
</reference>
<evidence type="ECO:0000256" key="17">
    <source>
        <dbReference type="PIRSR" id="PIRSR002512-1"/>
    </source>
</evidence>
<feature type="disulfide bond" evidence="17">
    <location>
        <begin position="522"/>
        <end position="551"/>
    </location>
</feature>
<evidence type="ECO:0000256" key="15">
    <source>
        <dbReference type="ARBA" id="ARBA00023157"/>
    </source>
</evidence>
<keyword evidence="4" id="KW-0245">EGF-like domain</keyword>
<feature type="domain" description="Integrin beta subunit VWA" evidence="21">
    <location>
        <begin position="30"/>
        <end position="458"/>
    </location>
</feature>
<feature type="transmembrane region" description="Helical" evidence="19">
    <location>
        <begin position="722"/>
        <end position="742"/>
    </location>
</feature>
<evidence type="ECO:0000256" key="14">
    <source>
        <dbReference type="ARBA" id="ARBA00023136"/>
    </source>
</evidence>
<feature type="disulfide bond" evidence="17">
    <location>
        <begin position="470"/>
        <end position="480"/>
    </location>
</feature>
<dbReference type="InterPro" id="IPR036349">
    <property type="entry name" value="Integrin_bsu_tail_dom_sf"/>
</dbReference>
<feature type="signal peptide" evidence="20">
    <location>
        <begin position="1"/>
        <end position="22"/>
    </location>
</feature>
<dbReference type="InterPro" id="IPR016201">
    <property type="entry name" value="PSI"/>
</dbReference>
<keyword evidence="16" id="KW-0325">Glycoprotein</keyword>
<keyword evidence="3" id="KW-1003">Cell membrane</keyword>
<dbReference type="SUPFAM" id="SSF69687">
    <property type="entry name" value="Integrin beta tail domain"/>
    <property type="match status" value="1"/>
</dbReference>
<dbReference type="Pfam" id="PF08725">
    <property type="entry name" value="Integrin_b_cyt"/>
    <property type="match status" value="1"/>
</dbReference>
<dbReference type="InterPro" id="IPR057243">
    <property type="entry name" value="Integrin_I-EGF_CS"/>
</dbReference>
<feature type="disulfide bond" evidence="17">
    <location>
        <begin position="527"/>
        <end position="536"/>
    </location>
</feature>
<feature type="disulfide bond" evidence="17">
    <location>
        <begin position="477"/>
        <end position="514"/>
    </location>
</feature>
<dbReference type="FunFam" id="2.10.25.10:FF:000036">
    <property type="entry name" value="Integrin beta"/>
    <property type="match status" value="1"/>
</dbReference>
<feature type="domain" description="PSI" evidence="22">
    <location>
        <begin position="24"/>
        <end position="72"/>
    </location>
</feature>
<keyword evidence="7 20" id="KW-0732">Signal</keyword>
<dbReference type="Gene3D" id="2.170.300.10">
    <property type="entry name" value="Tie2 ligand-binding domain superfamily"/>
    <property type="match status" value="1"/>
</dbReference>
<dbReference type="InterPro" id="IPR036465">
    <property type="entry name" value="vWFA_dom_sf"/>
</dbReference>
<evidence type="ECO:0000259" key="22">
    <source>
        <dbReference type="SMART" id="SM00423"/>
    </source>
</evidence>
<evidence type="ECO:0000256" key="4">
    <source>
        <dbReference type="ARBA" id="ARBA00022536"/>
    </source>
</evidence>
<evidence type="ECO:0000256" key="12">
    <source>
        <dbReference type="ARBA" id="ARBA00022989"/>
    </source>
</evidence>
<dbReference type="AlphaFoldDB" id="A0ABC9XVB1"/>
<evidence type="ECO:0000256" key="9">
    <source>
        <dbReference type="ARBA" id="ARBA00022837"/>
    </source>
</evidence>
<feature type="disulfide bond" evidence="17">
    <location>
        <begin position="44"/>
        <end position="60"/>
    </location>
</feature>
<evidence type="ECO:0000256" key="19">
    <source>
        <dbReference type="SAM" id="Phobius"/>
    </source>
</evidence>
<dbReference type="GO" id="GO:0005886">
    <property type="term" value="C:plasma membrane"/>
    <property type="evidence" value="ECO:0007669"/>
    <property type="project" value="UniProtKB-SubCell"/>
</dbReference>
<dbReference type="PANTHER" id="PTHR10082:SF36">
    <property type="entry name" value="INTEGRIN BETA-7"/>
    <property type="match status" value="1"/>
</dbReference>
<keyword evidence="9" id="KW-0106">Calcium</keyword>
<feature type="disulfide bond" evidence="17">
    <location>
        <begin position="561"/>
        <end position="591"/>
    </location>
</feature>
<organism evidence="25 26">
    <name type="scientific">Grus japonensis</name>
    <name type="common">Japanese crane</name>
    <name type="synonym">Red-crowned crane</name>
    <dbReference type="NCBI Taxonomy" id="30415"/>
    <lineage>
        <taxon>Eukaryota</taxon>
        <taxon>Metazoa</taxon>
        <taxon>Chordata</taxon>
        <taxon>Craniata</taxon>
        <taxon>Vertebrata</taxon>
        <taxon>Euteleostomi</taxon>
        <taxon>Archelosauria</taxon>
        <taxon>Archosauria</taxon>
        <taxon>Dinosauria</taxon>
        <taxon>Saurischia</taxon>
        <taxon>Theropoda</taxon>
        <taxon>Coelurosauria</taxon>
        <taxon>Aves</taxon>
        <taxon>Neognathae</taxon>
        <taxon>Neoaves</taxon>
        <taxon>Gruiformes</taxon>
        <taxon>Gruidae</taxon>
        <taxon>Grus</taxon>
    </lineage>
</organism>
<feature type="domain" description="Integrin beta subunit cytoplasmic" evidence="23">
    <location>
        <begin position="743"/>
        <end position="788"/>
    </location>
</feature>
<feature type="disulfide bond" evidence="17">
    <location>
        <begin position="252"/>
        <end position="292"/>
    </location>
</feature>
<evidence type="ECO:0000256" key="3">
    <source>
        <dbReference type="ARBA" id="ARBA00022475"/>
    </source>
</evidence>
<evidence type="ECO:0000256" key="8">
    <source>
        <dbReference type="ARBA" id="ARBA00022737"/>
    </source>
</evidence>
<dbReference type="PROSITE" id="PS52047">
    <property type="entry name" value="I_EGF_2"/>
    <property type="match status" value="1"/>
</dbReference>
<feature type="disulfide bond" evidence="17">
    <location>
        <begin position="566"/>
        <end position="575"/>
    </location>
</feature>
<keyword evidence="5 18" id="KW-0812">Transmembrane</keyword>
<feature type="disulfide bond" evidence="17">
    <location>
        <begin position="493"/>
        <end position="504"/>
    </location>
</feature>
<evidence type="ECO:0000256" key="2">
    <source>
        <dbReference type="ARBA" id="ARBA00007449"/>
    </source>
</evidence>
<accession>A0ABC9XVB1</accession>
<keyword evidence="10" id="KW-0460">Magnesium</keyword>
<dbReference type="PROSITE" id="PS00243">
    <property type="entry name" value="I_EGF_1"/>
    <property type="match status" value="2"/>
</dbReference>
<evidence type="ECO:0000256" key="18">
    <source>
        <dbReference type="RuleBase" id="RU000633"/>
    </source>
</evidence>
<feature type="disulfide bond" evidence="17">
    <location>
        <begin position="482"/>
        <end position="491"/>
    </location>
</feature>
<feature type="disulfide bond" evidence="17">
    <location>
        <begin position="393"/>
        <end position="410"/>
    </location>
</feature>
<feature type="disulfide bond" evidence="17">
    <location>
        <begin position="597"/>
        <end position="602"/>
    </location>
</feature>
<gene>
    <name evidence="25" type="ORF">GRJ2_002600300</name>
</gene>
<evidence type="ECO:0000256" key="11">
    <source>
        <dbReference type="ARBA" id="ARBA00022889"/>
    </source>
</evidence>
<feature type="disulfide bond" evidence="17">
    <location>
        <begin position="577"/>
        <end position="584"/>
    </location>
</feature>
<dbReference type="InterPro" id="IPR013111">
    <property type="entry name" value="EGF_extracell"/>
</dbReference>
<sequence>MGRPGGLLLLPLLLAAPGGAGAGSCEPQASCEACVRSHPRCAWCEDPDFTRGGQSEATRCAPRETLERAGCPPGAVVEPRGSVRVLEDEELGPGGGRAGGPTQLRPQSVRLLLRPGEERSFQVRFRRAQGHPVDLYYLMDLSYSMRDDLENVRRLGSDLLAALRNVTSSVRIGFGSFVDKTVLPYVSTVPSKLRNPCPERQEPCDPPVAFRHVLSLTADAGEFAERVSRQRISGNLDAPEGGFDAIMQVALCEERIGWRPVTRLLVFASDDAFHTAGDGKLGGIVVPSDTRCHLDASGVYAKSHLYDYPSVGHLAQVLSAANIQPIFAVTGPTVPVYQELSRLIPKSVVGELRDDSSNVVQLIADAYNSLSSTVELQHSPLPPGISLSYESHCGGPPGPPGPPRPHGGFCAGVRVNQEVTFTVRVRAGACLGSPQRVGLRVLGFTEELSLELGTLCACPCTHRQPRAPLCHGGALLCGVCSCPWGRRGRRCECEGAEAEAVGGCRPPNSTGPPCSGRGHCVCGACECPPGLSGTLCQCDSGSCERHEGLPCGGPQRGECVCGTCRCHEGFGGSGCGCPLGLGGCVRRGRECSGHGRCVCGICRCQPGYVGPFCARCPSCRTPCQRLRDCADCGAFGRGPLRGNCSQACAHVTTRVLPAAPPDPHAWCREKTEDGRVLLFLIEGGGGQEEEEEEEEDEDREVTLTVWAEEGGAGAAAGLVARLVAGLVAVGLVAVGLVAVGLYRLTLEIHDRREYRHFQRERQRARWNENNPLFKSATTTTVNPHYCPD</sequence>
<evidence type="ECO:0000256" key="5">
    <source>
        <dbReference type="ARBA" id="ARBA00022692"/>
    </source>
</evidence>
<evidence type="ECO:0000259" key="21">
    <source>
        <dbReference type="SMART" id="SM00187"/>
    </source>
</evidence>
<dbReference type="FunFam" id="3.40.50.410:FF:000002">
    <property type="entry name" value="Integrin beta"/>
    <property type="match status" value="1"/>
</dbReference>
<dbReference type="Pfam" id="PF17205">
    <property type="entry name" value="PSI_integrin"/>
    <property type="match status" value="1"/>
</dbReference>
<dbReference type="InterPro" id="IPR033760">
    <property type="entry name" value="Integrin_beta_N"/>
</dbReference>
<dbReference type="Gene3D" id="2.10.25.10">
    <property type="entry name" value="Laminin"/>
    <property type="match status" value="1"/>
</dbReference>
<proteinExistence type="inferred from homology"/>
<keyword evidence="26" id="KW-1185">Reference proteome</keyword>
<keyword evidence="15 17" id="KW-1015">Disulfide bond</keyword>
<feature type="chain" id="PRO_5044790803" description="Integrin beta" evidence="20">
    <location>
        <begin position="23"/>
        <end position="788"/>
    </location>
</feature>
<dbReference type="SMART" id="SM00187">
    <property type="entry name" value="INB"/>
    <property type="match status" value="1"/>
</dbReference>
<feature type="disulfide bond" evidence="17">
    <location>
        <begin position="559"/>
        <end position="564"/>
    </location>
</feature>
<dbReference type="PRINTS" id="PR01186">
    <property type="entry name" value="INTEGRINB"/>
</dbReference>
<feature type="disulfide bond" evidence="17">
    <location>
        <begin position="520"/>
        <end position="525"/>
    </location>
</feature>
<keyword evidence="12 19" id="KW-1133">Transmembrane helix</keyword>
<evidence type="ECO:0000259" key="24">
    <source>
        <dbReference type="SMART" id="SM01242"/>
    </source>
</evidence>
<dbReference type="SUPFAM" id="SSF103575">
    <property type="entry name" value="Plexin repeat"/>
    <property type="match status" value="1"/>
</dbReference>
<dbReference type="SUPFAM" id="SSF69179">
    <property type="entry name" value="Integrin domains"/>
    <property type="match status" value="1"/>
</dbReference>
<dbReference type="Gene3D" id="2.60.40.1510">
    <property type="entry name" value="ntegrin, alpha v. Chain A, domain 3"/>
    <property type="match status" value="1"/>
</dbReference>
<feature type="disulfide bond" evidence="17">
    <location>
        <begin position="599"/>
        <end position="644"/>
    </location>
</feature>
<dbReference type="Pfam" id="PF07974">
    <property type="entry name" value="EGF_2"/>
    <property type="match status" value="2"/>
</dbReference>
<dbReference type="SMART" id="SM00423">
    <property type="entry name" value="PSI"/>
    <property type="match status" value="1"/>
</dbReference>
<keyword evidence="13 18" id="KW-0401">Integrin</keyword>
<dbReference type="InterPro" id="IPR012896">
    <property type="entry name" value="Integrin_bsu_tail"/>
</dbReference>
<feature type="disulfide bond" evidence="17">
    <location>
        <begin position="197"/>
        <end position="204"/>
    </location>
</feature>
<feature type="disulfide bond" evidence="17">
    <location>
        <begin position="34"/>
        <end position="71"/>
    </location>
</feature>
<comment type="caution">
    <text evidence="25">The sequence shown here is derived from an EMBL/GenBank/DDBJ whole genome shotgun (WGS) entry which is preliminary data.</text>
</comment>
<evidence type="ECO:0000256" key="10">
    <source>
        <dbReference type="ARBA" id="ARBA00022842"/>
    </source>
</evidence>
<dbReference type="SUPFAM" id="SSF53300">
    <property type="entry name" value="vWA-like"/>
    <property type="match status" value="1"/>
</dbReference>
<keyword evidence="8" id="KW-0677">Repeat</keyword>
<dbReference type="Pfam" id="PF00362">
    <property type="entry name" value="Integrin_beta"/>
    <property type="match status" value="1"/>
</dbReference>
<evidence type="ECO:0000256" key="1">
    <source>
        <dbReference type="ARBA" id="ARBA00004251"/>
    </source>
</evidence>
<keyword evidence="6" id="KW-0479">Metal-binding</keyword>
<feature type="disulfide bond" evidence="17">
    <location>
        <begin position="623"/>
        <end position="632"/>
    </location>
</feature>
<feature type="disulfide bond" evidence="17">
    <location>
        <begin position="538"/>
        <end position="543"/>
    </location>
</feature>
<comment type="similarity">
    <text evidence="2 18">Belongs to the integrin beta chain family.</text>
</comment>
<dbReference type="GO" id="GO:0007229">
    <property type="term" value="P:integrin-mediated signaling pathway"/>
    <property type="evidence" value="ECO:0007669"/>
    <property type="project" value="UniProtKB-KW"/>
</dbReference>
<dbReference type="GO" id="GO:0007155">
    <property type="term" value="P:cell adhesion"/>
    <property type="evidence" value="ECO:0007669"/>
    <property type="project" value="UniProtKB-KW"/>
</dbReference>
<feature type="disulfide bond" evidence="17">
    <location>
        <begin position="604"/>
        <end position="613"/>
    </location>
</feature>
<feature type="domain" description="Integrin beta subunit tail" evidence="24">
    <location>
        <begin position="623"/>
        <end position="703"/>
    </location>
</feature>
<dbReference type="InterPro" id="IPR014836">
    <property type="entry name" value="Integrin_bsu_cyt_dom"/>
</dbReference>
<feature type="disulfide bond" evidence="17">
    <location>
        <begin position="430"/>
        <end position="667"/>
    </location>
</feature>
<dbReference type="PANTHER" id="PTHR10082">
    <property type="entry name" value="INTEGRIN BETA SUBUNIT"/>
    <property type="match status" value="1"/>
</dbReference>
<dbReference type="SUPFAM" id="SSF57196">
    <property type="entry name" value="EGF/Laminin"/>
    <property type="match status" value="1"/>
</dbReference>
<dbReference type="PIRSF" id="PIRSF002512">
    <property type="entry name" value="Integrin_B"/>
    <property type="match status" value="1"/>
</dbReference>
<dbReference type="InterPro" id="IPR032695">
    <property type="entry name" value="Integrin_dom_sf"/>
</dbReference>
<dbReference type="EMBL" id="BAAFJT010000031">
    <property type="protein sequence ID" value="GAB0201347.1"/>
    <property type="molecule type" value="Genomic_DNA"/>
</dbReference>
<evidence type="ECO:0000313" key="26">
    <source>
        <dbReference type="Proteomes" id="UP001623348"/>
    </source>
</evidence>
<evidence type="ECO:0000256" key="16">
    <source>
        <dbReference type="ARBA" id="ARBA00023180"/>
    </source>
</evidence>
<dbReference type="SMART" id="SM01241">
    <property type="entry name" value="Integrin_b_cyt"/>
    <property type="match status" value="1"/>
</dbReference>
<evidence type="ECO:0000313" key="25">
    <source>
        <dbReference type="EMBL" id="GAB0201347.1"/>
    </source>
</evidence>
<name>A0ABC9XVB1_GRUJA</name>
<dbReference type="Gene3D" id="1.20.5.100">
    <property type="entry name" value="Cytochrome c1, transmembrane anchor, C-terminal"/>
    <property type="match status" value="1"/>
</dbReference>
<evidence type="ECO:0000256" key="13">
    <source>
        <dbReference type="ARBA" id="ARBA00023037"/>
    </source>
</evidence>
<dbReference type="PROSITE" id="PS51257">
    <property type="entry name" value="PROKAR_LIPOPROTEIN"/>
    <property type="match status" value="1"/>
</dbReference>
<dbReference type="SMART" id="SM01242">
    <property type="entry name" value="Integrin_B_tail"/>
    <property type="match status" value="1"/>
</dbReference>
<evidence type="ECO:0000256" key="20">
    <source>
        <dbReference type="SAM" id="SignalP"/>
    </source>
</evidence>
<evidence type="ECO:0000259" key="23">
    <source>
        <dbReference type="SMART" id="SM01241"/>
    </source>
</evidence>
<dbReference type="Gene3D" id="3.40.50.410">
    <property type="entry name" value="von Willebrand factor, type A domain"/>
    <property type="match status" value="1"/>
</dbReference>
<dbReference type="GO" id="GO:0046872">
    <property type="term" value="F:metal ion binding"/>
    <property type="evidence" value="ECO:0007669"/>
    <property type="project" value="UniProtKB-KW"/>
</dbReference>
<comment type="subcellular location">
    <subcellularLocation>
        <location evidence="1 18">Cell membrane</location>
        <topology evidence="1 18">Single-pass type I membrane protein</topology>
    </subcellularLocation>
</comment>